<evidence type="ECO:0008006" key="8">
    <source>
        <dbReference type="Google" id="ProtNLM"/>
    </source>
</evidence>
<dbReference type="STRING" id="1714264.BTO30_16510"/>
<evidence type="ECO:0000256" key="2">
    <source>
        <dbReference type="ARBA" id="ARBA00023125"/>
    </source>
</evidence>
<dbReference type="OrthoDB" id="6687062at2"/>
<evidence type="ECO:0000256" key="3">
    <source>
        <dbReference type="ARBA" id="ARBA00023163"/>
    </source>
</evidence>
<dbReference type="InterPro" id="IPR014757">
    <property type="entry name" value="Tscrpt_reg_IclR_C"/>
</dbReference>
<name>A0A1Q8Q1C6_9BACI</name>
<accession>A0A1Q8Q1C6</accession>
<sequence length="254" mass="28184">MDVKEDEKKGIQSIESGFSIVKAVSLAEEPLTITELSKLCDMPKSQLYRYLISLCRIGFLEKGPDLRYSLGNELTSIGLHAMKKVDIRVKALPYIKKLNELLDDTVALAIWIEKEGPIFISWEESRKPININVRIGSVVPLTTSATGNIFAAFYPPEKTKELIDRELGSDQTERAALESLLTNVKKDKYAYTETHLPGITAISAPVFDQKNDLVASLSVIVLNGVLDSSKHSFATTELIKTAEELSSQLGYLHL</sequence>
<dbReference type="GO" id="GO:0045892">
    <property type="term" value="P:negative regulation of DNA-templated transcription"/>
    <property type="evidence" value="ECO:0007669"/>
    <property type="project" value="UniProtKB-ARBA"/>
</dbReference>
<dbReference type="PANTHER" id="PTHR30136">
    <property type="entry name" value="HELIX-TURN-HELIX TRANSCRIPTIONAL REGULATOR, ICLR FAMILY"/>
    <property type="match status" value="1"/>
</dbReference>
<dbReference type="AlphaFoldDB" id="A0A1Q8Q1C6"/>
<evidence type="ECO:0000313" key="6">
    <source>
        <dbReference type="EMBL" id="OLN21139.1"/>
    </source>
</evidence>
<dbReference type="Pfam" id="PF01614">
    <property type="entry name" value="IclR_C"/>
    <property type="match status" value="1"/>
</dbReference>
<evidence type="ECO:0000259" key="4">
    <source>
        <dbReference type="PROSITE" id="PS51077"/>
    </source>
</evidence>
<keyword evidence="7" id="KW-1185">Reference proteome</keyword>
<dbReference type="Gene3D" id="1.10.10.10">
    <property type="entry name" value="Winged helix-like DNA-binding domain superfamily/Winged helix DNA-binding domain"/>
    <property type="match status" value="1"/>
</dbReference>
<dbReference type="PROSITE" id="PS51078">
    <property type="entry name" value="ICLR_ED"/>
    <property type="match status" value="1"/>
</dbReference>
<dbReference type="Proteomes" id="UP000185568">
    <property type="component" value="Unassembled WGS sequence"/>
</dbReference>
<feature type="domain" description="HTH iclR-type" evidence="4">
    <location>
        <begin position="11"/>
        <end position="72"/>
    </location>
</feature>
<dbReference type="InterPro" id="IPR005471">
    <property type="entry name" value="Tscrpt_reg_IclR_N"/>
</dbReference>
<gene>
    <name evidence="6" type="ORF">BTO30_16510</name>
</gene>
<dbReference type="SMART" id="SM00346">
    <property type="entry name" value="HTH_ICLR"/>
    <property type="match status" value="1"/>
</dbReference>
<keyword evidence="1" id="KW-0805">Transcription regulation</keyword>
<reference evidence="6 7" key="1">
    <citation type="submission" date="2016-12" db="EMBL/GenBank/DDBJ databases">
        <title>Domibacillus antri genome sequencing.</title>
        <authorList>
            <person name="Verma A."/>
            <person name="Krishnamurthi S."/>
        </authorList>
    </citation>
    <scope>NUCLEOTIDE SEQUENCE [LARGE SCALE GENOMIC DNA]</scope>
    <source>
        <strain evidence="6 7">XD80</strain>
    </source>
</reference>
<dbReference type="SUPFAM" id="SSF46785">
    <property type="entry name" value="Winged helix' DNA-binding domain"/>
    <property type="match status" value="1"/>
</dbReference>
<comment type="caution">
    <text evidence="6">The sequence shown here is derived from an EMBL/GenBank/DDBJ whole genome shotgun (WGS) entry which is preliminary data.</text>
</comment>
<dbReference type="PANTHER" id="PTHR30136:SF8">
    <property type="entry name" value="TRANSCRIPTIONAL REGULATORY PROTEIN"/>
    <property type="match status" value="1"/>
</dbReference>
<dbReference type="GO" id="GO:0003677">
    <property type="term" value="F:DNA binding"/>
    <property type="evidence" value="ECO:0007669"/>
    <property type="project" value="UniProtKB-KW"/>
</dbReference>
<evidence type="ECO:0000313" key="7">
    <source>
        <dbReference type="Proteomes" id="UP000185568"/>
    </source>
</evidence>
<keyword evidence="3" id="KW-0804">Transcription</keyword>
<keyword evidence="2" id="KW-0238">DNA-binding</keyword>
<dbReference type="GO" id="GO:0003700">
    <property type="term" value="F:DNA-binding transcription factor activity"/>
    <property type="evidence" value="ECO:0007669"/>
    <property type="project" value="TreeGrafter"/>
</dbReference>
<dbReference type="EMBL" id="MSDU01000069">
    <property type="protein sequence ID" value="OLN21139.1"/>
    <property type="molecule type" value="Genomic_DNA"/>
</dbReference>
<proteinExistence type="predicted"/>
<dbReference type="InterPro" id="IPR050707">
    <property type="entry name" value="HTH_MetabolicPath_Reg"/>
</dbReference>
<protein>
    <recommendedName>
        <fullName evidence="8">IclR family transcriptional regulator</fullName>
    </recommendedName>
</protein>
<feature type="domain" description="IclR-ED" evidence="5">
    <location>
        <begin position="73"/>
        <end position="251"/>
    </location>
</feature>
<dbReference type="Gene3D" id="3.30.450.40">
    <property type="match status" value="1"/>
</dbReference>
<dbReference type="RefSeq" id="WP_075399791.1">
    <property type="nucleotide sequence ID" value="NZ_MSDU01000069.1"/>
</dbReference>
<organism evidence="6 7">
    <name type="scientific">Domibacillus antri</name>
    <dbReference type="NCBI Taxonomy" id="1714264"/>
    <lineage>
        <taxon>Bacteria</taxon>
        <taxon>Bacillati</taxon>
        <taxon>Bacillota</taxon>
        <taxon>Bacilli</taxon>
        <taxon>Bacillales</taxon>
        <taxon>Bacillaceae</taxon>
        <taxon>Domibacillus</taxon>
    </lineage>
</organism>
<dbReference type="Pfam" id="PF09339">
    <property type="entry name" value="HTH_IclR"/>
    <property type="match status" value="1"/>
</dbReference>
<dbReference type="InterPro" id="IPR029016">
    <property type="entry name" value="GAF-like_dom_sf"/>
</dbReference>
<evidence type="ECO:0000259" key="5">
    <source>
        <dbReference type="PROSITE" id="PS51078"/>
    </source>
</evidence>
<dbReference type="InterPro" id="IPR036388">
    <property type="entry name" value="WH-like_DNA-bd_sf"/>
</dbReference>
<evidence type="ECO:0000256" key="1">
    <source>
        <dbReference type="ARBA" id="ARBA00023015"/>
    </source>
</evidence>
<dbReference type="PROSITE" id="PS51077">
    <property type="entry name" value="HTH_ICLR"/>
    <property type="match status" value="1"/>
</dbReference>
<dbReference type="SUPFAM" id="SSF55781">
    <property type="entry name" value="GAF domain-like"/>
    <property type="match status" value="1"/>
</dbReference>
<dbReference type="InterPro" id="IPR036390">
    <property type="entry name" value="WH_DNA-bd_sf"/>
</dbReference>